<dbReference type="EMBL" id="GISG01283980">
    <property type="protein sequence ID" value="MBA4679618.1"/>
    <property type="molecule type" value="Transcribed_RNA"/>
</dbReference>
<name>A0A7C9AY01_OPUST</name>
<accession>A0A7C9AY01</accession>
<proteinExistence type="predicted"/>
<reference evidence="1" key="1">
    <citation type="journal article" date="2013" name="J. Plant Res.">
        <title>Effect of fungi and light on seed germination of three Opuntia species from semiarid lands of central Mexico.</title>
        <authorList>
            <person name="Delgado-Sanchez P."/>
            <person name="Jimenez-Bremont J.F."/>
            <person name="Guerrero-Gonzalez Mde L."/>
            <person name="Flores J."/>
        </authorList>
    </citation>
    <scope>NUCLEOTIDE SEQUENCE</scope>
    <source>
        <tissue evidence="1">Cladode</tissue>
    </source>
</reference>
<dbReference type="AlphaFoldDB" id="A0A7C9AY01"/>
<protein>
    <submittedName>
        <fullName evidence="1">Uncharacterized protein</fullName>
    </submittedName>
</protein>
<reference evidence="1" key="2">
    <citation type="submission" date="2020-07" db="EMBL/GenBank/DDBJ databases">
        <authorList>
            <person name="Vera ALvarez R."/>
            <person name="Arias-Moreno D.M."/>
            <person name="Jimenez-Jacinto V."/>
            <person name="Jimenez-Bremont J.F."/>
            <person name="Swaminathan K."/>
            <person name="Moose S.P."/>
            <person name="Guerrero-Gonzalez M.L."/>
            <person name="Marino-Ramirez L."/>
            <person name="Landsman D."/>
            <person name="Rodriguez-Kessler M."/>
            <person name="Delgado-Sanchez P."/>
        </authorList>
    </citation>
    <scope>NUCLEOTIDE SEQUENCE</scope>
    <source>
        <tissue evidence="1">Cladode</tissue>
    </source>
</reference>
<sequence>MSCLRQSSRWSSFNISIGVCRCGRALKYAYTSSCTSLCFPLMYSDNATVFTTISAAFFPFPPPAHLSNATSTADSSPAVGTGGVRCNANRWIRRVTVANSEDSSSAV</sequence>
<organism evidence="1">
    <name type="scientific">Opuntia streptacantha</name>
    <name type="common">Prickly pear cactus</name>
    <name type="synonym">Opuntia cardona</name>
    <dbReference type="NCBI Taxonomy" id="393608"/>
    <lineage>
        <taxon>Eukaryota</taxon>
        <taxon>Viridiplantae</taxon>
        <taxon>Streptophyta</taxon>
        <taxon>Embryophyta</taxon>
        <taxon>Tracheophyta</taxon>
        <taxon>Spermatophyta</taxon>
        <taxon>Magnoliopsida</taxon>
        <taxon>eudicotyledons</taxon>
        <taxon>Gunneridae</taxon>
        <taxon>Pentapetalae</taxon>
        <taxon>Caryophyllales</taxon>
        <taxon>Cactineae</taxon>
        <taxon>Cactaceae</taxon>
        <taxon>Opuntioideae</taxon>
        <taxon>Opuntia</taxon>
    </lineage>
</organism>
<evidence type="ECO:0000313" key="1">
    <source>
        <dbReference type="EMBL" id="MBA4679618.1"/>
    </source>
</evidence>